<reference evidence="2 4" key="1">
    <citation type="submission" date="2015-12" db="EMBL/GenBank/DDBJ databases">
        <title>Update maize B73 reference genome by single molecule sequencing technologies.</title>
        <authorList>
            <consortium name="Maize Genome Sequencing Project"/>
            <person name="Ware D."/>
        </authorList>
    </citation>
    <scope>NUCLEOTIDE SEQUENCE [LARGE SCALE GENOMIC DNA]</scope>
    <source>
        <strain evidence="4">cv. B73</strain>
        <tissue evidence="2">Seedling</tissue>
    </source>
</reference>
<proteinExistence type="predicted"/>
<gene>
    <name evidence="2" type="ORF">ZEAMMB73_Zm00001d043484</name>
</gene>
<keyword evidence="4" id="KW-1185">Reference proteome</keyword>
<reference evidence="3" key="3">
    <citation type="submission" date="2021-05" db="UniProtKB">
        <authorList>
            <consortium name="EnsemblPlants"/>
        </authorList>
    </citation>
    <scope>IDENTIFICATION</scope>
    <source>
        <strain evidence="3">cv. B73</strain>
    </source>
</reference>
<evidence type="ECO:0000313" key="3">
    <source>
        <dbReference type="EnsemblPlants" id="Zm00001eb153410_P001"/>
    </source>
</evidence>
<name>A0A1D6NCI8_MAIZE</name>
<protein>
    <submittedName>
        <fullName evidence="2 3">Uncharacterized protein</fullName>
    </submittedName>
</protein>
<accession>A0A1D6NCI8</accession>
<dbReference type="EMBL" id="CM007649">
    <property type="protein sequence ID" value="ONM38225.1"/>
    <property type="molecule type" value="Genomic_DNA"/>
</dbReference>
<dbReference type="EMBL" id="CM007649">
    <property type="protein sequence ID" value="ONM38212.1"/>
    <property type="molecule type" value="Genomic_DNA"/>
</dbReference>
<dbReference type="EnsemblPlants" id="Zm00001eb153410_T001">
    <property type="protein sequence ID" value="Zm00001eb153410_P001"/>
    <property type="gene ID" value="Zm00001eb153410"/>
</dbReference>
<feature type="signal peptide" evidence="1">
    <location>
        <begin position="1"/>
        <end position="31"/>
    </location>
</feature>
<keyword evidence="1" id="KW-0732">Signal</keyword>
<dbReference type="Gramene" id="Zm00001eb153410_T001">
    <property type="protein sequence ID" value="Zm00001eb153410_P001"/>
    <property type="gene ID" value="Zm00001eb153410"/>
</dbReference>
<dbReference type="Proteomes" id="UP000007305">
    <property type="component" value="Chromosome 3"/>
</dbReference>
<evidence type="ECO:0000313" key="2">
    <source>
        <dbReference type="EMBL" id="ONM38212.1"/>
    </source>
</evidence>
<evidence type="ECO:0000313" key="4">
    <source>
        <dbReference type="Proteomes" id="UP000007305"/>
    </source>
</evidence>
<dbReference type="EMBL" id="CM007649">
    <property type="protein sequence ID" value="ONM38221.1"/>
    <property type="molecule type" value="Genomic_DNA"/>
</dbReference>
<sequence>MAAAEARRRSAVWALLPLLLRLLHPVALVLANTEGAVRRCARLALLALLALLLLTTRRRVGPSAAGWFPGALSAPTGPTSNRWVGLAHHDARGKCRSRGVWLGAIPGPRGAVSAFGQTNSNLLLLCRGFGCLATGRVVLLLAANFVLSETKT</sequence>
<feature type="chain" id="PRO_5010807379" evidence="1">
    <location>
        <begin position="32"/>
        <end position="152"/>
    </location>
</feature>
<reference evidence="3" key="2">
    <citation type="submission" date="2019-07" db="EMBL/GenBank/DDBJ databases">
        <authorList>
            <person name="Seetharam A."/>
            <person name="Woodhouse M."/>
            <person name="Cannon E."/>
        </authorList>
    </citation>
    <scope>NUCLEOTIDE SEQUENCE [LARGE SCALE GENOMIC DNA]</scope>
    <source>
        <strain evidence="3">cv. B73</strain>
    </source>
</reference>
<organism evidence="2">
    <name type="scientific">Zea mays</name>
    <name type="common">Maize</name>
    <dbReference type="NCBI Taxonomy" id="4577"/>
    <lineage>
        <taxon>Eukaryota</taxon>
        <taxon>Viridiplantae</taxon>
        <taxon>Streptophyta</taxon>
        <taxon>Embryophyta</taxon>
        <taxon>Tracheophyta</taxon>
        <taxon>Spermatophyta</taxon>
        <taxon>Magnoliopsida</taxon>
        <taxon>Liliopsida</taxon>
        <taxon>Poales</taxon>
        <taxon>Poaceae</taxon>
        <taxon>PACMAD clade</taxon>
        <taxon>Panicoideae</taxon>
        <taxon>Andropogonodae</taxon>
        <taxon>Andropogoneae</taxon>
        <taxon>Tripsacinae</taxon>
        <taxon>Zea</taxon>
    </lineage>
</organism>
<evidence type="ECO:0000256" key="1">
    <source>
        <dbReference type="SAM" id="SignalP"/>
    </source>
</evidence>
<dbReference type="EMBL" id="CM007649">
    <property type="protein sequence ID" value="ONM38236.1"/>
    <property type="molecule type" value="Genomic_DNA"/>
</dbReference>
<dbReference type="AlphaFoldDB" id="A0A1D6NCI8"/>